<dbReference type="SUPFAM" id="SSF52540">
    <property type="entry name" value="P-loop containing nucleoside triphosphate hydrolases"/>
    <property type="match status" value="1"/>
</dbReference>
<dbReference type="Proteomes" id="UP000887577">
    <property type="component" value="Unplaced"/>
</dbReference>
<dbReference type="PANTHER" id="PTHR24031">
    <property type="entry name" value="RNA HELICASE"/>
    <property type="match status" value="1"/>
</dbReference>
<dbReference type="InterPro" id="IPR014001">
    <property type="entry name" value="Helicase_ATP-bd"/>
</dbReference>
<evidence type="ECO:0000256" key="5">
    <source>
        <dbReference type="ARBA" id="ARBA00022884"/>
    </source>
</evidence>
<dbReference type="Pfam" id="PF00271">
    <property type="entry name" value="Helicase_C"/>
    <property type="match status" value="1"/>
</dbReference>
<dbReference type="Gene3D" id="3.40.50.300">
    <property type="entry name" value="P-loop containing nucleotide triphosphate hydrolases"/>
    <property type="match status" value="2"/>
</dbReference>
<dbReference type="GO" id="GO:0016787">
    <property type="term" value="F:hydrolase activity"/>
    <property type="evidence" value="ECO:0007669"/>
    <property type="project" value="UniProtKB-KW"/>
</dbReference>
<keyword evidence="3 6" id="KW-0347">Helicase</keyword>
<dbReference type="CDD" id="cd18787">
    <property type="entry name" value="SF2_C_DEAD"/>
    <property type="match status" value="1"/>
</dbReference>
<keyword evidence="4 6" id="KW-0067">ATP-binding</keyword>
<dbReference type="EC" id="3.6.4.13" evidence="7"/>
<comment type="function">
    <text evidence="7">RNA helicase.</text>
</comment>
<evidence type="ECO:0000256" key="7">
    <source>
        <dbReference type="RuleBase" id="RU365068"/>
    </source>
</evidence>
<dbReference type="GO" id="GO:0005524">
    <property type="term" value="F:ATP binding"/>
    <property type="evidence" value="ECO:0007669"/>
    <property type="project" value="UniProtKB-UniRule"/>
</dbReference>
<evidence type="ECO:0000259" key="8">
    <source>
        <dbReference type="PROSITE" id="PS51192"/>
    </source>
</evidence>
<evidence type="ECO:0000313" key="11">
    <source>
        <dbReference type="WBParaSite" id="PSU_v2.g12962.t1"/>
    </source>
</evidence>
<comment type="domain">
    <text evidence="7">The Q motif is unique to and characteristic of the DEAD box family of RNA helicases and controls ATP binding and hydrolysis.</text>
</comment>
<accession>A0A914Y2F5</accession>
<evidence type="ECO:0000256" key="4">
    <source>
        <dbReference type="ARBA" id="ARBA00022840"/>
    </source>
</evidence>
<dbReference type="AlphaFoldDB" id="A0A914Y2F5"/>
<dbReference type="GO" id="GO:0003723">
    <property type="term" value="F:RNA binding"/>
    <property type="evidence" value="ECO:0007669"/>
    <property type="project" value="UniProtKB-UniRule"/>
</dbReference>
<dbReference type="InterPro" id="IPR000629">
    <property type="entry name" value="RNA-helicase_DEAD-box_CS"/>
</dbReference>
<dbReference type="WBParaSite" id="PSU_v2.g12962.t1">
    <property type="protein sequence ID" value="PSU_v2.g12962.t1"/>
    <property type="gene ID" value="PSU_v2.g12962"/>
</dbReference>
<evidence type="ECO:0000256" key="1">
    <source>
        <dbReference type="ARBA" id="ARBA00022741"/>
    </source>
</evidence>
<dbReference type="InterPro" id="IPR027417">
    <property type="entry name" value="P-loop_NTPase"/>
</dbReference>
<dbReference type="PROSITE" id="PS51192">
    <property type="entry name" value="HELICASE_ATP_BIND_1"/>
    <property type="match status" value="1"/>
</dbReference>
<protein>
    <recommendedName>
        <fullName evidence="7">ATP-dependent RNA helicase</fullName>
        <ecNumber evidence="7">3.6.4.13</ecNumber>
    </recommendedName>
</protein>
<reference evidence="11" key="1">
    <citation type="submission" date="2022-11" db="UniProtKB">
        <authorList>
            <consortium name="WormBaseParasite"/>
        </authorList>
    </citation>
    <scope>IDENTIFICATION</scope>
</reference>
<dbReference type="GO" id="GO:0043186">
    <property type="term" value="C:P granule"/>
    <property type="evidence" value="ECO:0007669"/>
    <property type="project" value="UniProtKB-ARBA"/>
</dbReference>
<keyword evidence="5 7" id="KW-0694">RNA-binding</keyword>
<name>A0A914Y2F5_9BILA</name>
<dbReference type="SMART" id="SM00487">
    <property type="entry name" value="DEXDc"/>
    <property type="match status" value="1"/>
</dbReference>
<dbReference type="Pfam" id="PF00270">
    <property type="entry name" value="DEAD"/>
    <property type="match status" value="1"/>
</dbReference>
<evidence type="ECO:0000256" key="6">
    <source>
        <dbReference type="RuleBase" id="RU000492"/>
    </source>
</evidence>
<evidence type="ECO:0000259" key="9">
    <source>
        <dbReference type="PROSITE" id="PS51194"/>
    </source>
</evidence>
<evidence type="ECO:0000256" key="3">
    <source>
        <dbReference type="ARBA" id="ARBA00022806"/>
    </source>
</evidence>
<dbReference type="GO" id="GO:0003724">
    <property type="term" value="F:RNA helicase activity"/>
    <property type="evidence" value="ECO:0007669"/>
    <property type="project" value="UniProtKB-EC"/>
</dbReference>
<dbReference type="InterPro" id="IPR001650">
    <property type="entry name" value="Helicase_C-like"/>
</dbReference>
<dbReference type="PROSITE" id="PS00039">
    <property type="entry name" value="DEAD_ATP_HELICASE"/>
    <property type="match status" value="1"/>
</dbReference>
<sequence length="551" mass="62391">MSGTPAFSVTRIASGTSASSITPSISVTQDALANYEHITPAATLNFFQFHDIKCYILQAVKQTNETKVCGVKEGNDHKYDSEDIYFAYCYHPIDLHRIKENDNVLYFNDFVKQSYVPRSGTEILDRQIVDNLSKQDIVKMRPVQIAAFQAIFFQISESQKRPSDFLGVSVTGSGKTHAFLVPLVQKCLNHCKESSINVRLTPSVLIFAHTTTLVESIYQKTLELVKDTGLIVRLIAGKTQFIPDTYFHIGICCIGRFGNHLYPGLPGVKIDLSGLKYVVIDEADKMVSLDEFTSLYQKLKEKADFATLLFSATNNSSVKSLLDADNHYTFYYGTPNTVATSIKQKFWHVNSRSFSKVFGALLDEPSVTLWEKDELPHPFDAIYCLLDRDIKKNKSDKRIVIFVKRTALADFIALRLTLYGIPTVSVHSGQRLENRQRFLKYFTDGEVQVMVATNLLTRGTDIQVDYVINYDIPLVYSEFIHRCGRTGRNQQNGVAITCVDFNNHEDYNPEVLQQIVDKEKKLPTFMAKFAENADKLRKLGMEGNENAVRKH</sequence>
<keyword evidence="1 6" id="KW-0547">Nucleotide-binding</keyword>
<keyword evidence="2 6" id="KW-0378">Hydrolase</keyword>
<keyword evidence="10" id="KW-1185">Reference proteome</keyword>
<proteinExistence type="inferred from homology"/>
<comment type="catalytic activity">
    <reaction evidence="7">
        <text>ATP + H2O = ADP + phosphate + H(+)</text>
        <dbReference type="Rhea" id="RHEA:13065"/>
        <dbReference type="ChEBI" id="CHEBI:15377"/>
        <dbReference type="ChEBI" id="CHEBI:15378"/>
        <dbReference type="ChEBI" id="CHEBI:30616"/>
        <dbReference type="ChEBI" id="CHEBI:43474"/>
        <dbReference type="ChEBI" id="CHEBI:456216"/>
        <dbReference type="EC" id="3.6.4.13"/>
    </reaction>
</comment>
<feature type="domain" description="Helicase ATP-binding" evidence="8">
    <location>
        <begin position="156"/>
        <end position="332"/>
    </location>
</feature>
<feature type="domain" description="Helicase C-terminal" evidence="9">
    <location>
        <begin position="385"/>
        <end position="537"/>
    </location>
</feature>
<organism evidence="10 11">
    <name type="scientific">Panagrolaimus superbus</name>
    <dbReference type="NCBI Taxonomy" id="310955"/>
    <lineage>
        <taxon>Eukaryota</taxon>
        <taxon>Metazoa</taxon>
        <taxon>Ecdysozoa</taxon>
        <taxon>Nematoda</taxon>
        <taxon>Chromadorea</taxon>
        <taxon>Rhabditida</taxon>
        <taxon>Tylenchina</taxon>
        <taxon>Panagrolaimomorpha</taxon>
        <taxon>Panagrolaimoidea</taxon>
        <taxon>Panagrolaimidae</taxon>
        <taxon>Panagrolaimus</taxon>
    </lineage>
</organism>
<evidence type="ECO:0000313" key="10">
    <source>
        <dbReference type="Proteomes" id="UP000887577"/>
    </source>
</evidence>
<comment type="similarity">
    <text evidence="6">Belongs to the DEAD box helicase family.</text>
</comment>
<dbReference type="InterPro" id="IPR011545">
    <property type="entry name" value="DEAD/DEAH_box_helicase_dom"/>
</dbReference>
<dbReference type="PROSITE" id="PS51194">
    <property type="entry name" value="HELICASE_CTER"/>
    <property type="match status" value="1"/>
</dbReference>
<dbReference type="SMART" id="SM00490">
    <property type="entry name" value="HELICc"/>
    <property type="match status" value="1"/>
</dbReference>
<evidence type="ECO:0000256" key="2">
    <source>
        <dbReference type="ARBA" id="ARBA00022801"/>
    </source>
</evidence>